<dbReference type="AlphaFoldDB" id="A0A8T2KZQ0"/>
<feature type="region of interest" description="Disordered" evidence="1">
    <location>
        <begin position="109"/>
        <end position="143"/>
    </location>
</feature>
<evidence type="ECO:0000256" key="2">
    <source>
        <dbReference type="SAM" id="Phobius"/>
    </source>
</evidence>
<dbReference type="PANTHER" id="PTHR31025:SF27">
    <property type="entry name" value="SI:CH211-193K19.2-RELATED"/>
    <property type="match status" value="1"/>
</dbReference>
<dbReference type="EMBL" id="JAICCE010000020">
    <property type="protein sequence ID" value="KAG9263295.1"/>
    <property type="molecule type" value="Genomic_DNA"/>
</dbReference>
<evidence type="ECO:0000256" key="1">
    <source>
        <dbReference type="SAM" id="MobiDB-lite"/>
    </source>
</evidence>
<organism evidence="3 4">
    <name type="scientific">Astyanax mexicanus</name>
    <name type="common">Blind cave fish</name>
    <name type="synonym">Astyanax fasciatus mexicanus</name>
    <dbReference type="NCBI Taxonomy" id="7994"/>
    <lineage>
        <taxon>Eukaryota</taxon>
        <taxon>Metazoa</taxon>
        <taxon>Chordata</taxon>
        <taxon>Craniata</taxon>
        <taxon>Vertebrata</taxon>
        <taxon>Euteleostomi</taxon>
        <taxon>Actinopterygii</taxon>
        <taxon>Neopterygii</taxon>
        <taxon>Teleostei</taxon>
        <taxon>Ostariophysi</taxon>
        <taxon>Characiformes</taxon>
        <taxon>Characoidei</taxon>
        <taxon>Acestrorhamphidae</taxon>
        <taxon>Acestrorhamphinae</taxon>
        <taxon>Astyanax</taxon>
    </lineage>
</organism>
<gene>
    <name evidence="3" type="ORF">AMEX_G23317</name>
</gene>
<protein>
    <submittedName>
        <fullName evidence="3">Uncharacterized protein</fullName>
    </submittedName>
</protein>
<reference evidence="3 4" key="1">
    <citation type="submission" date="2021-07" db="EMBL/GenBank/DDBJ databases">
        <authorList>
            <person name="Imarazene B."/>
            <person name="Zahm M."/>
            <person name="Klopp C."/>
            <person name="Cabau C."/>
            <person name="Beille S."/>
            <person name="Jouanno E."/>
            <person name="Castinel A."/>
            <person name="Lluch J."/>
            <person name="Gil L."/>
            <person name="Kuchtly C."/>
            <person name="Lopez Roques C."/>
            <person name="Donnadieu C."/>
            <person name="Parrinello H."/>
            <person name="Journot L."/>
            <person name="Du K."/>
            <person name="Schartl M."/>
            <person name="Retaux S."/>
            <person name="Guiguen Y."/>
        </authorList>
    </citation>
    <scope>NUCLEOTIDE SEQUENCE [LARGE SCALE GENOMIC DNA]</scope>
    <source>
        <strain evidence="3">Pach_M1</strain>
        <tissue evidence="3">Testis</tissue>
    </source>
</reference>
<name>A0A8T2KZQ0_ASTMX</name>
<evidence type="ECO:0000313" key="4">
    <source>
        <dbReference type="Proteomes" id="UP000752171"/>
    </source>
</evidence>
<comment type="caution">
    <text evidence="3">The sequence shown here is derived from an EMBL/GenBank/DDBJ whole genome shotgun (WGS) entry which is preliminary data.</text>
</comment>
<proteinExistence type="predicted"/>
<feature type="transmembrane region" description="Helical" evidence="2">
    <location>
        <begin position="493"/>
        <end position="510"/>
    </location>
</feature>
<accession>A0A8T2KZQ0</accession>
<dbReference type="Proteomes" id="UP000752171">
    <property type="component" value="Unassembled WGS sequence"/>
</dbReference>
<keyword evidence="2" id="KW-0812">Transmembrane</keyword>
<sequence length="553" mass="61443">MAVASSVRLRVIVGEDSSQRVILRDGVPHSMSELLEDVQRQCNLPGSFRLQFRDPDFDHEFMNLTSTSDLQDKATVKVVFSPTTHVTLCQDGSPPPPYFGASHSTNFSPALSPSPSSSDTVILSTPPSTSGASSESSLESSSESASSLKSSQWPSVFDVPRFSYDSELKLQHANTAFKEGGTFLSPDPKLKSSILDGLAEEIVKYKLYPTDSDFEEVAKALIKKHPCLKEQCSVTGCSGWKVSLKYKLGNYRTKLRNVGCMEVTVNSLKHKPQGKSSPAYGVKKPRRAEVNYCPSFPSGETAESLERVRVNLLSEGKKKNNDQTLKVLMDKTFALRRHEVIHESPLIADFKTRWPALFRTTEVSAEFERITTVPLLTRFFSKLDRHSAKLLKVFAKRGGVQGRKIMQHVTAMAQNDYVEVKRESVLRALCLYLNEEPDDLIREYMVSDVAAIQQGIDGTVLGIYATRVEGAEVMDHPADVGVVIEGVVVLEDLASVSLAIALLFGLIYAFNLSYPPKFRYTFEVIQKLFLELDANKLSHKVQALKTKLFSELE</sequence>
<evidence type="ECO:0000313" key="3">
    <source>
        <dbReference type="EMBL" id="KAG9263295.1"/>
    </source>
</evidence>
<keyword evidence="2" id="KW-1133">Transmembrane helix</keyword>
<keyword evidence="2" id="KW-0472">Membrane</keyword>
<dbReference type="PANTHER" id="PTHR31025">
    <property type="entry name" value="SI:CH211-196P9.1-RELATED"/>
    <property type="match status" value="1"/>
</dbReference>